<name>A0A3Q9HNS7_9FIRM</name>
<evidence type="ECO:0008006" key="3">
    <source>
        <dbReference type="Google" id="ProtNLM"/>
    </source>
</evidence>
<evidence type="ECO:0000313" key="1">
    <source>
        <dbReference type="EMBL" id="AZR72248.1"/>
    </source>
</evidence>
<keyword evidence="2" id="KW-1185">Reference proteome</keyword>
<dbReference type="OrthoDB" id="9812700at2"/>
<dbReference type="KEGG" id="aft:BBF96_01850"/>
<reference evidence="1 2" key="1">
    <citation type="submission" date="2016-07" db="EMBL/GenBank/DDBJ databases">
        <title>Genome and transcriptome analysis of iron-reducing fermentative bacteria Anoxybacter fermentans.</title>
        <authorList>
            <person name="Zeng X."/>
            <person name="Shao Z."/>
        </authorList>
    </citation>
    <scope>NUCLEOTIDE SEQUENCE [LARGE SCALE GENOMIC DNA]</scope>
    <source>
        <strain evidence="1 2">DY22613</strain>
    </source>
</reference>
<gene>
    <name evidence="1" type="ORF">BBF96_01850</name>
</gene>
<evidence type="ECO:0000313" key="2">
    <source>
        <dbReference type="Proteomes" id="UP000267250"/>
    </source>
</evidence>
<organism evidence="1 2">
    <name type="scientific">Anoxybacter fermentans</name>
    <dbReference type="NCBI Taxonomy" id="1323375"/>
    <lineage>
        <taxon>Bacteria</taxon>
        <taxon>Bacillati</taxon>
        <taxon>Bacillota</taxon>
        <taxon>Clostridia</taxon>
        <taxon>Halanaerobiales</taxon>
        <taxon>Anoxybacter</taxon>
    </lineage>
</organism>
<dbReference type="Pfam" id="PF16258">
    <property type="entry name" value="DUF4912"/>
    <property type="match status" value="1"/>
</dbReference>
<proteinExistence type="predicted"/>
<protein>
    <recommendedName>
        <fullName evidence="3">DUF4912 domain-containing protein</fullName>
    </recommendedName>
</protein>
<sequence length="263" mass="30606">MIKWIILLIPVLIAIFYFISKREKGDKEVVLPPRKNEDMEIAEEPNISHKPEWENKLDLEVEREKMKRKSRIELLKDEEKTKTPEKFRPVQVLELDYNAPADHVIQIGVQPEPISGYEMAIDMELNPTLIALAKDPYWVFVYWVLPPDAPSGKWELKVRNFSQQIDFFQAVDPKAGNWYLYLNQPDQKFIFELGVRDEAGHFHPILCSNEVQTPPDRPSNIVDTKWMTIDEFYQKKIVISPEGSPEFIIQVGGKIGASEQMIQ</sequence>
<dbReference type="AlphaFoldDB" id="A0A3Q9HNS7"/>
<dbReference type="Proteomes" id="UP000267250">
    <property type="component" value="Chromosome"/>
</dbReference>
<dbReference type="InterPro" id="IPR032585">
    <property type="entry name" value="DUF4912"/>
</dbReference>
<accession>A0A3Q9HNS7</accession>
<dbReference type="RefSeq" id="WP_127015579.1">
    <property type="nucleotide sequence ID" value="NZ_CP016379.1"/>
</dbReference>
<dbReference type="EMBL" id="CP016379">
    <property type="protein sequence ID" value="AZR72248.1"/>
    <property type="molecule type" value="Genomic_DNA"/>
</dbReference>